<dbReference type="Proteomes" id="UP000316291">
    <property type="component" value="Unassembled WGS sequence"/>
</dbReference>
<evidence type="ECO:0000313" key="1">
    <source>
        <dbReference type="EMBL" id="TWI76523.1"/>
    </source>
</evidence>
<gene>
    <name evidence="1" type="ORF">IQ16_00765</name>
</gene>
<dbReference type="AlphaFoldDB" id="A0A562S5Z4"/>
<keyword evidence="2" id="KW-1185">Reference proteome</keyword>
<protein>
    <submittedName>
        <fullName evidence="1">Uncharacterized protein</fullName>
    </submittedName>
</protein>
<sequence length="56" mass="6443">MFIRGAGCAMAKETKFLRKKADKAERRARVTADAKISESLLNLAKAYRTQEEKKRR</sequence>
<comment type="caution">
    <text evidence="1">The sequence shown here is derived from an EMBL/GenBank/DDBJ whole genome shotgun (WGS) entry which is preliminary data.</text>
</comment>
<reference evidence="1 2" key="1">
    <citation type="journal article" date="2015" name="Stand. Genomic Sci.">
        <title>Genomic Encyclopedia of Bacterial and Archaeal Type Strains, Phase III: the genomes of soil and plant-associated and newly described type strains.</title>
        <authorList>
            <person name="Whitman W.B."/>
            <person name="Woyke T."/>
            <person name="Klenk H.P."/>
            <person name="Zhou Y."/>
            <person name="Lilburn T.G."/>
            <person name="Beck B.J."/>
            <person name="De Vos P."/>
            <person name="Vandamme P."/>
            <person name="Eisen J.A."/>
            <person name="Garrity G."/>
            <person name="Hugenholtz P."/>
            <person name="Kyrpides N.C."/>
        </authorList>
    </citation>
    <scope>NUCLEOTIDE SEQUENCE [LARGE SCALE GENOMIC DNA]</scope>
    <source>
        <strain evidence="1 2">CGMCC 1.10948</strain>
    </source>
</reference>
<evidence type="ECO:0000313" key="2">
    <source>
        <dbReference type="Proteomes" id="UP000316291"/>
    </source>
</evidence>
<dbReference type="EMBL" id="VLLA01000001">
    <property type="protein sequence ID" value="TWI76523.1"/>
    <property type="molecule type" value="Genomic_DNA"/>
</dbReference>
<organism evidence="1 2">
    <name type="scientific">Bradyrhizobium huanghuaihaiense</name>
    <dbReference type="NCBI Taxonomy" id="990078"/>
    <lineage>
        <taxon>Bacteria</taxon>
        <taxon>Pseudomonadati</taxon>
        <taxon>Pseudomonadota</taxon>
        <taxon>Alphaproteobacteria</taxon>
        <taxon>Hyphomicrobiales</taxon>
        <taxon>Nitrobacteraceae</taxon>
        <taxon>Bradyrhizobium</taxon>
    </lineage>
</organism>
<accession>A0A562S5Z4</accession>
<proteinExistence type="predicted"/>
<name>A0A562S5Z4_9BRAD</name>